<dbReference type="Gene3D" id="2.60.120.200">
    <property type="match status" value="1"/>
</dbReference>
<evidence type="ECO:0000313" key="5">
    <source>
        <dbReference type="Proteomes" id="UP000886595"/>
    </source>
</evidence>
<evidence type="ECO:0000259" key="3">
    <source>
        <dbReference type="Pfam" id="PF00139"/>
    </source>
</evidence>
<dbReference type="InterPro" id="IPR001220">
    <property type="entry name" value="Legume_lectin_dom"/>
</dbReference>
<dbReference type="PANTHER" id="PTHR32401">
    <property type="entry name" value="CONCANAVALIN A-LIKE LECTIN FAMILY PROTEIN"/>
    <property type="match status" value="1"/>
</dbReference>
<organism evidence="4 5">
    <name type="scientific">Brassica carinata</name>
    <name type="common">Ethiopian mustard</name>
    <name type="synonym">Abyssinian cabbage</name>
    <dbReference type="NCBI Taxonomy" id="52824"/>
    <lineage>
        <taxon>Eukaryota</taxon>
        <taxon>Viridiplantae</taxon>
        <taxon>Streptophyta</taxon>
        <taxon>Embryophyta</taxon>
        <taxon>Tracheophyta</taxon>
        <taxon>Spermatophyta</taxon>
        <taxon>Magnoliopsida</taxon>
        <taxon>eudicotyledons</taxon>
        <taxon>Gunneridae</taxon>
        <taxon>Pentapetalae</taxon>
        <taxon>rosids</taxon>
        <taxon>malvids</taxon>
        <taxon>Brassicales</taxon>
        <taxon>Brassicaceae</taxon>
        <taxon>Brassiceae</taxon>
        <taxon>Brassica</taxon>
    </lineage>
</organism>
<keyword evidence="2" id="KW-0430">Lectin</keyword>
<comment type="similarity">
    <text evidence="1">Belongs to the leguminous lectin family.</text>
</comment>
<keyword evidence="5" id="KW-1185">Reference proteome</keyword>
<feature type="domain" description="Legume lectin" evidence="3">
    <location>
        <begin position="91"/>
        <end position="207"/>
    </location>
</feature>
<protein>
    <recommendedName>
        <fullName evidence="3">Legume lectin domain-containing protein</fullName>
    </recommendedName>
</protein>
<proteinExistence type="inferred from homology"/>
<gene>
    <name evidence="4" type="ORF">Bca52824_052332</name>
</gene>
<dbReference type="AlphaFoldDB" id="A0A8X7R494"/>
<dbReference type="SUPFAM" id="SSF49899">
    <property type="entry name" value="Concanavalin A-like lectins/glucanases"/>
    <property type="match status" value="1"/>
</dbReference>
<accession>A0A8X7R494</accession>
<evidence type="ECO:0000256" key="2">
    <source>
        <dbReference type="ARBA" id="ARBA00022734"/>
    </source>
</evidence>
<sequence>MMKEEAGLHIYSNRDVDMLLDGIPENTADEIVTTPTNKSQRFMYDRTEDRFNALEKRIVMHADAFVASGLYEEQVDPAVASQQPRFVEELVFNLYFHFGIVSEHNHSGSHGTSCVLSPTRHLPRVSSDQYLGLLNKATNGKTSNNIIAIELDIHKDEEFGDLDDNHVGININGLRSVISAPAGYYDDNDGKFHNLSLVSGMVMRLSIV</sequence>
<evidence type="ECO:0000256" key="1">
    <source>
        <dbReference type="ARBA" id="ARBA00007606"/>
    </source>
</evidence>
<dbReference type="InterPro" id="IPR013320">
    <property type="entry name" value="ConA-like_dom_sf"/>
</dbReference>
<dbReference type="Pfam" id="PF00139">
    <property type="entry name" value="Lectin_legB"/>
    <property type="match status" value="1"/>
</dbReference>
<dbReference type="OrthoDB" id="1001894at2759"/>
<dbReference type="EMBL" id="JAAMPC010000011">
    <property type="protein sequence ID" value="KAG2281112.1"/>
    <property type="molecule type" value="Genomic_DNA"/>
</dbReference>
<comment type="caution">
    <text evidence="4">The sequence shown here is derived from an EMBL/GenBank/DDBJ whole genome shotgun (WGS) entry which is preliminary data.</text>
</comment>
<evidence type="ECO:0000313" key="4">
    <source>
        <dbReference type="EMBL" id="KAG2281112.1"/>
    </source>
</evidence>
<name>A0A8X7R494_BRACI</name>
<dbReference type="GO" id="GO:0030246">
    <property type="term" value="F:carbohydrate binding"/>
    <property type="evidence" value="ECO:0007669"/>
    <property type="project" value="UniProtKB-KW"/>
</dbReference>
<dbReference type="Proteomes" id="UP000886595">
    <property type="component" value="Unassembled WGS sequence"/>
</dbReference>
<reference evidence="4 5" key="1">
    <citation type="submission" date="2020-02" db="EMBL/GenBank/DDBJ databases">
        <authorList>
            <person name="Ma Q."/>
            <person name="Huang Y."/>
            <person name="Song X."/>
            <person name="Pei D."/>
        </authorList>
    </citation>
    <scope>NUCLEOTIDE SEQUENCE [LARGE SCALE GENOMIC DNA]</scope>
    <source>
        <strain evidence="4">Sxm20200214</strain>
        <tissue evidence="4">Leaf</tissue>
    </source>
</reference>
<dbReference type="PANTHER" id="PTHR32401:SF50">
    <property type="entry name" value="OS07G0133000 PROTEIN"/>
    <property type="match status" value="1"/>
</dbReference>
<dbReference type="InterPro" id="IPR050258">
    <property type="entry name" value="Leguminous_Lectin"/>
</dbReference>